<proteinExistence type="inferred from homology"/>
<organism evidence="5">
    <name type="scientific">Selaginella moellendorffii</name>
    <name type="common">Spikemoss</name>
    <dbReference type="NCBI Taxonomy" id="88036"/>
    <lineage>
        <taxon>Eukaryota</taxon>
        <taxon>Viridiplantae</taxon>
        <taxon>Streptophyta</taxon>
        <taxon>Embryophyta</taxon>
        <taxon>Tracheophyta</taxon>
        <taxon>Lycopodiopsida</taxon>
        <taxon>Selaginellales</taxon>
        <taxon>Selaginellaceae</taxon>
        <taxon>Selaginella</taxon>
    </lineage>
</organism>
<feature type="region of interest" description="Disordered" evidence="2">
    <location>
        <begin position="128"/>
        <end position="197"/>
    </location>
</feature>
<evidence type="ECO:0000259" key="3">
    <source>
        <dbReference type="Pfam" id="PF12142"/>
    </source>
</evidence>
<keyword evidence="5" id="KW-1185">Reference proteome</keyword>
<evidence type="ECO:0000256" key="1">
    <source>
        <dbReference type="ARBA" id="ARBA00009928"/>
    </source>
</evidence>
<reference evidence="4 5" key="1">
    <citation type="journal article" date="2011" name="Science">
        <title>The Selaginella genome identifies genetic changes associated with the evolution of vascular plants.</title>
        <authorList>
            <person name="Banks J.A."/>
            <person name="Nishiyama T."/>
            <person name="Hasebe M."/>
            <person name="Bowman J.L."/>
            <person name="Gribskov M."/>
            <person name="dePamphilis C."/>
            <person name="Albert V.A."/>
            <person name="Aono N."/>
            <person name="Aoyama T."/>
            <person name="Ambrose B.A."/>
            <person name="Ashton N.W."/>
            <person name="Axtell M.J."/>
            <person name="Barker E."/>
            <person name="Barker M.S."/>
            <person name="Bennetzen J.L."/>
            <person name="Bonawitz N.D."/>
            <person name="Chapple C."/>
            <person name="Cheng C."/>
            <person name="Correa L.G."/>
            <person name="Dacre M."/>
            <person name="DeBarry J."/>
            <person name="Dreyer I."/>
            <person name="Elias M."/>
            <person name="Engstrom E.M."/>
            <person name="Estelle M."/>
            <person name="Feng L."/>
            <person name="Finet C."/>
            <person name="Floyd S.K."/>
            <person name="Frommer W.B."/>
            <person name="Fujita T."/>
            <person name="Gramzow L."/>
            <person name="Gutensohn M."/>
            <person name="Harholt J."/>
            <person name="Hattori M."/>
            <person name="Heyl A."/>
            <person name="Hirai T."/>
            <person name="Hiwatashi Y."/>
            <person name="Ishikawa M."/>
            <person name="Iwata M."/>
            <person name="Karol K.G."/>
            <person name="Koehler B."/>
            <person name="Kolukisaoglu U."/>
            <person name="Kubo M."/>
            <person name="Kurata T."/>
            <person name="Lalonde S."/>
            <person name="Li K."/>
            <person name="Li Y."/>
            <person name="Litt A."/>
            <person name="Lyons E."/>
            <person name="Manning G."/>
            <person name="Maruyama T."/>
            <person name="Michael T.P."/>
            <person name="Mikami K."/>
            <person name="Miyazaki S."/>
            <person name="Morinaga S."/>
            <person name="Murata T."/>
            <person name="Mueller-Roeber B."/>
            <person name="Nelson D.R."/>
            <person name="Obara M."/>
            <person name="Oguri Y."/>
            <person name="Olmstead R.G."/>
            <person name="Onodera N."/>
            <person name="Petersen B.L."/>
            <person name="Pils B."/>
            <person name="Prigge M."/>
            <person name="Rensing S.A."/>
            <person name="Riano-Pachon D.M."/>
            <person name="Roberts A.W."/>
            <person name="Sato Y."/>
            <person name="Scheller H.V."/>
            <person name="Schulz B."/>
            <person name="Schulz C."/>
            <person name="Shakirov E.V."/>
            <person name="Shibagaki N."/>
            <person name="Shinohara N."/>
            <person name="Shippen D.E."/>
            <person name="Soerensen I."/>
            <person name="Sotooka R."/>
            <person name="Sugimoto N."/>
            <person name="Sugita M."/>
            <person name="Sumikawa N."/>
            <person name="Tanurdzic M."/>
            <person name="Theissen G."/>
            <person name="Ulvskov P."/>
            <person name="Wakazuki S."/>
            <person name="Weng J.K."/>
            <person name="Willats W.W."/>
            <person name="Wipf D."/>
            <person name="Wolf P.G."/>
            <person name="Yang L."/>
            <person name="Zimmer A.D."/>
            <person name="Zhu Q."/>
            <person name="Mitros T."/>
            <person name="Hellsten U."/>
            <person name="Loque D."/>
            <person name="Otillar R."/>
            <person name="Salamov A."/>
            <person name="Schmutz J."/>
            <person name="Shapiro H."/>
            <person name="Lindquist E."/>
            <person name="Lucas S."/>
            <person name="Rokhsar D."/>
            <person name="Grigoriev I.V."/>
        </authorList>
    </citation>
    <scope>NUCLEOTIDE SEQUENCE [LARGE SCALE GENOMIC DNA]</scope>
</reference>
<dbReference type="Gramene" id="EFJ21923">
    <property type="protein sequence ID" value="EFJ21923"/>
    <property type="gene ID" value="SELMODRAFT_416802"/>
</dbReference>
<protein>
    <recommendedName>
        <fullName evidence="3">Polyphenol oxidase central domain-containing protein</fullName>
    </recommendedName>
</protein>
<feature type="domain" description="Polyphenol oxidase central" evidence="3">
    <location>
        <begin position="71"/>
        <end position="100"/>
    </location>
</feature>
<dbReference type="InParanoid" id="D8S0G4"/>
<gene>
    <name evidence="4" type="ORF">SELMODRAFT_416802</name>
</gene>
<dbReference type="KEGG" id="smo:SELMODRAFT_416802"/>
<dbReference type="Pfam" id="PF12142">
    <property type="entry name" value="PPO1_DWL"/>
    <property type="match status" value="1"/>
</dbReference>
<evidence type="ECO:0000313" key="4">
    <source>
        <dbReference type="EMBL" id="EFJ21923.1"/>
    </source>
</evidence>
<feature type="compositionally biased region" description="Polar residues" evidence="2">
    <location>
        <begin position="158"/>
        <end position="168"/>
    </location>
</feature>
<accession>D8S0G4</accession>
<name>D8S0G4_SELML</name>
<dbReference type="HOGENOM" id="CLU_1126098_0_0_1"/>
<dbReference type="Proteomes" id="UP000001514">
    <property type="component" value="Unassembled WGS sequence"/>
</dbReference>
<dbReference type="InterPro" id="IPR022739">
    <property type="entry name" value="Polyphenol_oxidase_cen"/>
</dbReference>
<evidence type="ECO:0000256" key="2">
    <source>
        <dbReference type="SAM" id="MobiDB-lite"/>
    </source>
</evidence>
<comment type="similarity">
    <text evidence="1">Belongs to the tyrosinase family.</text>
</comment>
<sequence length="247" mass="26750">MALILKGDQCLAQERNVGGDGSLEKAPHKSLVAAPRTLMARTWATHSSTATTVTWTGRGTCGRLKSGNEDITDPNTKFLFFDENQNLVRVKVKDCIGNEQAYGRGLNYCYGGRVSTREILGACQSWSGPTDDHGGAAQRQRSGRNPGPGRDGDWDAQTPPSTGSSISLRPTRAPRSLSTLSTLAPSTTSPLHARDDRVEHPDARFSIKENVEILGLKDTDKIVVTLVPRGEDKERVFTFKGASIQDA</sequence>
<dbReference type="GO" id="GO:0004097">
    <property type="term" value="F:catechol oxidase activity"/>
    <property type="evidence" value="ECO:0007669"/>
    <property type="project" value="InterPro"/>
</dbReference>
<dbReference type="EMBL" id="GL377597">
    <property type="protein sequence ID" value="EFJ21923.1"/>
    <property type="molecule type" value="Genomic_DNA"/>
</dbReference>
<feature type="compositionally biased region" description="Low complexity" evidence="2">
    <location>
        <begin position="171"/>
        <end position="191"/>
    </location>
</feature>
<evidence type="ECO:0000313" key="5">
    <source>
        <dbReference type="Proteomes" id="UP000001514"/>
    </source>
</evidence>
<dbReference type="AlphaFoldDB" id="D8S0G4"/>